<dbReference type="GO" id="GO:0005246">
    <property type="term" value="F:calcium channel regulator activity"/>
    <property type="evidence" value="ECO:0007669"/>
    <property type="project" value="TreeGrafter"/>
</dbReference>
<protein>
    <submittedName>
        <fullName evidence="4">Uncharacterized protein</fullName>
    </submittedName>
</protein>
<dbReference type="GO" id="GO:0005525">
    <property type="term" value="F:GTP binding"/>
    <property type="evidence" value="ECO:0007669"/>
    <property type="project" value="InterPro"/>
</dbReference>
<feature type="compositionally biased region" description="Polar residues" evidence="3">
    <location>
        <begin position="68"/>
        <end position="77"/>
    </location>
</feature>
<evidence type="ECO:0000313" key="5">
    <source>
        <dbReference type="Proteomes" id="UP000475862"/>
    </source>
</evidence>
<gene>
    <name evidence="4" type="ORF">AGLY_013408</name>
</gene>
<feature type="compositionally biased region" description="Basic residues" evidence="3">
    <location>
        <begin position="125"/>
        <end position="141"/>
    </location>
</feature>
<dbReference type="PROSITE" id="PS51419">
    <property type="entry name" value="RAB"/>
    <property type="match status" value="1"/>
</dbReference>
<comment type="similarity">
    <text evidence="1">Belongs to the small GTPase superfamily. RGK family.</text>
</comment>
<dbReference type="AlphaFoldDB" id="A0A6G0T6K6"/>
<dbReference type="InterPro" id="IPR001806">
    <property type="entry name" value="Small_GTPase"/>
</dbReference>
<dbReference type="OrthoDB" id="5239715at2759"/>
<comment type="caution">
    <text evidence="4">The sequence shown here is derived from an EMBL/GenBank/DDBJ whole genome shotgun (WGS) entry which is preliminary data.</text>
</comment>
<evidence type="ECO:0000313" key="4">
    <source>
        <dbReference type="EMBL" id="KAE9526760.1"/>
    </source>
</evidence>
<dbReference type="GO" id="GO:0005886">
    <property type="term" value="C:plasma membrane"/>
    <property type="evidence" value="ECO:0007669"/>
    <property type="project" value="TreeGrafter"/>
</dbReference>
<evidence type="ECO:0000256" key="1">
    <source>
        <dbReference type="ARBA" id="ARBA00008846"/>
    </source>
</evidence>
<evidence type="ECO:0000256" key="3">
    <source>
        <dbReference type="SAM" id="MobiDB-lite"/>
    </source>
</evidence>
<feature type="compositionally biased region" description="Polar residues" evidence="3">
    <location>
        <begin position="98"/>
        <end position="107"/>
    </location>
</feature>
<name>A0A6G0T6K6_APHGL</name>
<dbReference type="PANTHER" id="PTHR45775:SF1">
    <property type="entry name" value="RAD, GEM_KIR FAMILY MEMBER 3, ISOFORM E"/>
    <property type="match status" value="1"/>
</dbReference>
<dbReference type="GO" id="GO:0003924">
    <property type="term" value="F:GTPase activity"/>
    <property type="evidence" value="ECO:0007669"/>
    <property type="project" value="InterPro"/>
</dbReference>
<dbReference type="PANTHER" id="PTHR45775">
    <property type="entry name" value="RAD, GEM/KIR FAMILY MEMBER 2, ISOFORM C"/>
    <property type="match status" value="1"/>
</dbReference>
<feature type="region of interest" description="Disordered" evidence="3">
    <location>
        <begin position="98"/>
        <end position="168"/>
    </location>
</feature>
<keyword evidence="5" id="KW-1185">Reference proteome</keyword>
<dbReference type="SMART" id="SM00173">
    <property type="entry name" value="RAS"/>
    <property type="match status" value="1"/>
</dbReference>
<dbReference type="PROSITE" id="PS51421">
    <property type="entry name" value="RAS"/>
    <property type="match status" value="1"/>
</dbReference>
<dbReference type="SUPFAM" id="SSF52540">
    <property type="entry name" value="P-loop containing nucleoside triphosphate hydrolases"/>
    <property type="match status" value="1"/>
</dbReference>
<organism evidence="4 5">
    <name type="scientific">Aphis glycines</name>
    <name type="common">Soybean aphid</name>
    <dbReference type="NCBI Taxonomy" id="307491"/>
    <lineage>
        <taxon>Eukaryota</taxon>
        <taxon>Metazoa</taxon>
        <taxon>Ecdysozoa</taxon>
        <taxon>Arthropoda</taxon>
        <taxon>Hexapoda</taxon>
        <taxon>Insecta</taxon>
        <taxon>Pterygota</taxon>
        <taxon>Neoptera</taxon>
        <taxon>Paraneoptera</taxon>
        <taxon>Hemiptera</taxon>
        <taxon>Sternorrhyncha</taxon>
        <taxon>Aphidomorpha</taxon>
        <taxon>Aphidoidea</taxon>
        <taxon>Aphididae</taxon>
        <taxon>Aphidini</taxon>
        <taxon>Aphis</taxon>
        <taxon>Aphis</taxon>
    </lineage>
</organism>
<dbReference type="SMART" id="SM00175">
    <property type="entry name" value="RAB"/>
    <property type="match status" value="1"/>
</dbReference>
<sequence>MAAEENGMMYNKARSASICAFGFPPGSTEYLMACAKSAASTPPPHRHIGGAAAIAAAEDNKRRRPAVRSQSARTSGGRSIRKKALVAAAVGAQHGQYFSDSRTSVRSGYSDPRLHESSPQDATAFKRKPSSRKVNSNHRKSGAFLDVPPGENKKLTEPEDPENSYRLRSFSFTSKGIINRGDSFRKRRSRSNSLAREDDPKEFTPPIPYDINSQQQQVQQQQVQNQQQQQHHQNESGDDIASYTVSLMGSRGVGKTTLISQFMTSEYINAYERQKDNNESSMQSVCIMLNGEESELRFINDGEISAKESRLTGSKPADAYLVIFSVVDKNSFETAETILKNLREHEILRLKPAILVGNKVDMARSREVTAQEGRYLACTCRAKYIEVSVGINHNVDELLVGILTQIRLKRADGGEGHDHWYKNRNILKASLKARQMFTWVFGKEDTKMKNCENLQVL</sequence>
<dbReference type="FunFam" id="3.40.50.300:FF:000664">
    <property type="entry name" value="Uncharacterized protein, isoform B"/>
    <property type="match status" value="1"/>
</dbReference>
<proteinExistence type="inferred from homology"/>
<feature type="compositionally biased region" description="Low complexity" evidence="3">
    <location>
        <begin position="214"/>
        <end position="231"/>
    </location>
</feature>
<dbReference type="Proteomes" id="UP000475862">
    <property type="component" value="Unassembled WGS sequence"/>
</dbReference>
<dbReference type="EMBL" id="VYZN01000054">
    <property type="protein sequence ID" value="KAE9526760.1"/>
    <property type="molecule type" value="Genomic_DNA"/>
</dbReference>
<keyword evidence="2" id="KW-0597">Phosphoprotein</keyword>
<dbReference type="PRINTS" id="PR00449">
    <property type="entry name" value="RASTRNSFRMNG"/>
</dbReference>
<dbReference type="Pfam" id="PF00071">
    <property type="entry name" value="Ras"/>
    <property type="match status" value="1"/>
</dbReference>
<accession>A0A6G0T6K6</accession>
<feature type="region of interest" description="Disordered" evidence="3">
    <location>
        <begin position="181"/>
        <end position="237"/>
    </location>
</feature>
<dbReference type="Gene3D" id="3.40.50.300">
    <property type="entry name" value="P-loop containing nucleotide triphosphate hydrolases"/>
    <property type="match status" value="1"/>
</dbReference>
<evidence type="ECO:0000256" key="2">
    <source>
        <dbReference type="ARBA" id="ARBA00022553"/>
    </source>
</evidence>
<dbReference type="InterPro" id="IPR027417">
    <property type="entry name" value="P-loop_NTPase"/>
</dbReference>
<feature type="region of interest" description="Disordered" evidence="3">
    <location>
        <begin position="55"/>
        <end position="81"/>
    </location>
</feature>
<reference evidence="4 5" key="1">
    <citation type="submission" date="2019-08" db="EMBL/GenBank/DDBJ databases">
        <title>The genome of the soybean aphid Biotype 1, its phylome, world population structure and adaptation to the North American continent.</title>
        <authorList>
            <person name="Giordano R."/>
            <person name="Donthu R.K."/>
            <person name="Hernandez A.G."/>
            <person name="Wright C.L."/>
            <person name="Zimin A.V."/>
        </authorList>
    </citation>
    <scope>NUCLEOTIDE SEQUENCE [LARGE SCALE GENOMIC DNA]</scope>
    <source>
        <tissue evidence="4">Whole aphids</tissue>
    </source>
</reference>
<dbReference type="InterPro" id="IPR051641">
    <property type="entry name" value="RGK_GTP-binding_reg"/>
</dbReference>